<sequence length="18" mass="2188">MANYQEMCCTISYILAFW</sequence>
<accession>A0A0K2T7H8</accession>
<proteinExistence type="predicted"/>
<dbReference type="AlphaFoldDB" id="A0A0K2T7H8"/>
<evidence type="ECO:0000313" key="1">
    <source>
        <dbReference type="EMBL" id="CDW21953.1"/>
    </source>
</evidence>
<dbReference type="EMBL" id="HACA01004592">
    <property type="protein sequence ID" value="CDW21953.1"/>
    <property type="molecule type" value="Transcribed_RNA"/>
</dbReference>
<protein>
    <submittedName>
        <fullName evidence="1">Uncharacterized protein</fullName>
    </submittedName>
</protein>
<name>A0A0K2T7H8_LEPSM</name>
<reference evidence="1" key="1">
    <citation type="submission" date="2014-05" db="EMBL/GenBank/DDBJ databases">
        <authorList>
            <person name="Chronopoulou M."/>
        </authorList>
    </citation>
    <scope>NUCLEOTIDE SEQUENCE</scope>
    <source>
        <tissue evidence="1">Whole organism</tissue>
    </source>
</reference>
<organism evidence="1">
    <name type="scientific">Lepeophtheirus salmonis</name>
    <name type="common">Salmon louse</name>
    <name type="synonym">Caligus salmonis</name>
    <dbReference type="NCBI Taxonomy" id="72036"/>
    <lineage>
        <taxon>Eukaryota</taxon>
        <taxon>Metazoa</taxon>
        <taxon>Ecdysozoa</taxon>
        <taxon>Arthropoda</taxon>
        <taxon>Crustacea</taxon>
        <taxon>Multicrustacea</taxon>
        <taxon>Hexanauplia</taxon>
        <taxon>Copepoda</taxon>
        <taxon>Siphonostomatoida</taxon>
        <taxon>Caligidae</taxon>
        <taxon>Lepeophtheirus</taxon>
    </lineage>
</organism>